<keyword evidence="2" id="KW-0346">Stress response</keyword>
<accession>A0A2T0X9Y6</accession>
<sequence>MRYLTLAVSMALAGCAATSEGETSLVGLWTVTEIGGAAPAGEEPAELGFAEDGALSGSTGCNRVLGTWVAEGGTLNIEQPGTTMRLCAPAAMEQERRFLDIVATVETWGVEDGVLVIAGPEGTIRAVR</sequence>
<dbReference type="InterPro" id="IPR005184">
    <property type="entry name" value="DUF306_Meta_HslJ"/>
</dbReference>
<dbReference type="PANTHER" id="PTHR35535:SF1">
    <property type="entry name" value="HEAT SHOCK PROTEIN HSLJ"/>
    <property type="match status" value="1"/>
</dbReference>
<comment type="caution">
    <text evidence="2">The sequence shown here is derived from an EMBL/GenBank/DDBJ whole genome shotgun (WGS) entry which is preliminary data.</text>
</comment>
<protein>
    <submittedName>
        <fullName evidence="2">Heat shock protein HslJ</fullName>
    </submittedName>
</protein>
<dbReference type="EMBL" id="PVTT01000001">
    <property type="protein sequence ID" value="PRY95758.1"/>
    <property type="molecule type" value="Genomic_DNA"/>
</dbReference>
<gene>
    <name evidence="2" type="ORF">BCF33_1386</name>
</gene>
<dbReference type="AlphaFoldDB" id="A0A2T0X9Y6"/>
<proteinExistence type="predicted"/>
<keyword evidence="3" id="KW-1185">Reference proteome</keyword>
<feature type="domain" description="DUF306" evidence="1">
    <location>
        <begin position="27"/>
        <end position="122"/>
    </location>
</feature>
<dbReference type="InterPro" id="IPR038670">
    <property type="entry name" value="HslJ-like_sf"/>
</dbReference>
<organism evidence="2 3">
    <name type="scientific">Hasllibacter halocynthiae</name>
    <dbReference type="NCBI Taxonomy" id="595589"/>
    <lineage>
        <taxon>Bacteria</taxon>
        <taxon>Pseudomonadati</taxon>
        <taxon>Pseudomonadota</taxon>
        <taxon>Alphaproteobacteria</taxon>
        <taxon>Rhodobacterales</taxon>
        <taxon>Roseobacteraceae</taxon>
        <taxon>Hasllibacter</taxon>
    </lineage>
</organism>
<dbReference type="PANTHER" id="PTHR35535">
    <property type="entry name" value="HEAT SHOCK PROTEIN HSLJ"/>
    <property type="match status" value="1"/>
</dbReference>
<dbReference type="Gene3D" id="2.40.128.270">
    <property type="match status" value="1"/>
</dbReference>
<dbReference type="InterPro" id="IPR053147">
    <property type="entry name" value="Hsp_HslJ-like"/>
</dbReference>
<reference evidence="2 3" key="1">
    <citation type="submission" date="2018-03" db="EMBL/GenBank/DDBJ databases">
        <title>Genomic Encyclopedia of Archaeal and Bacterial Type Strains, Phase II (KMG-II): from individual species to whole genera.</title>
        <authorList>
            <person name="Goeker M."/>
        </authorList>
    </citation>
    <scope>NUCLEOTIDE SEQUENCE [LARGE SCALE GENOMIC DNA]</scope>
    <source>
        <strain evidence="2 3">DSM 29318</strain>
    </source>
</reference>
<evidence type="ECO:0000313" key="2">
    <source>
        <dbReference type="EMBL" id="PRY95758.1"/>
    </source>
</evidence>
<evidence type="ECO:0000259" key="1">
    <source>
        <dbReference type="Pfam" id="PF03724"/>
    </source>
</evidence>
<name>A0A2T0X9Y6_9RHOB</name>
<dbReference type="PROSITE" id="PS51257">
    <property type="entry name" value="PROKAR_LIPOPROTEIN"/>
    <property type="match status" value="1"/>
</dbReference>
<evidence type="ECO:0000313" key="3">
    <source>
        <dbReference type="Proteomes" id="UP000238801"/>
    </source>
</evidence>
<dbReference type="Proteomes" id="UP000238801">
    <property type="component" value="Unassembled WGS sequence"/>
</dbReference>
<dbReference type="Pfam" id="PF03724">
    <property type="entry name" value="META"/>
    <property type="match status" value="1"/>
</dbReference>